<dbReference type="AlphaFoldDB" id="A0A255Z2P7"/>
<dbReference type="Proteomes" id="UP000216605">
    <property type="component" value="Unassembled WGS sequence"/>
</dbReference>
<dbReference type="EMBL" id="NOXV01000278">
    <property type="protein sequence ID" value="OYQ35748.1"/>
    <property type="molecule type" value="Genomic_DNA"/>
</dbReference>
<proteinExistence type="predicted"/>
<gene>
    <name evidence="1" type="ORF">CHU92_10435</name>
</gene>
<protein>
    <submittedName>
        <fullName evidence="1">Uncharacterized protein</fullName>
    </submittedName>
</protein>
<evidence type="ECO:0000313" key="2">
    <source>
        <dbReference type="Proteomes" id="UP000216605"/>
    </source>
</evidence>
<sequence>MATLTGCPGGDDDCFDYGSSTRVDDLVKITPLQSTYNIGDIITYKIIIPSTNTFFGEQINLFEKTNDFNARIYINPIIFTDNEVSYIKGSIEAYGGGWSTVSYNSENGTYELEINIKLLKSGLYSFYSGEYLEFQGSTKCNRYRLDTNIEGWNSEGKIEFNVQ</sequence>
<organism evidence="1 2">
    <name type="scientific">Flavobacterium cyanobacteriorum</name>
    <dbReference type="NCBI Taxonomy" id="2022802"/>
    <lineage>
        <taxon>Bacteria</taxon>
        <taxon>Pseudomonadati</taxon>
        <taxon>Bacteroidota</taxon>
        <taxon>Flavobacteriia</taxon>
        <taxon>Flavobacteriales</taxon>
        <taxon>Flavobacteriaceae</taxon>
        <taxon>Flavobacterium</taxon>
    </lineage>
</organism>
<accession>A0A255Z2P7</accession>
<keyword evidence="2" id="KW-1185">Reference proteome</keyword>
<evidence type="ECO:0000313" key="1">
    <source>
        <dbReference type="EMBL" id="OYQ35748.1"/>
    </source>
</evidence>
<comment type="caution">
    <text evidence="1">The sequence shown here is derived from an EMBL/GenBank/DDBJ whole genome shotgun (WGS) entry which is preliminary data.</text>
</comment>
<reference evidence="1 2" key="1">
    <citation type="submission" date="2017-07" db="EMBL/GenBank/DDBJ databases">
        <title>Flavobacterium cyanobacteriorum sp. nov., isolated from cyanobacterial aggregates in a eutrophic lake.</title>
        <authorList>
            <person name="Cai H."/>
        </authorList>
    </citation>
    <scope>NUCLEOTIDE SEQUENCE [LARGE SCALE GENOMIC DNA]</scope>
    <source>
        <strain evidence="1 2">TH021</strain>
    </source>
</reference>
<name>A0A255Z2P7_9FLAO</name>